<evidence type="ECO:0000313" key="3">
    <source>
        <dbReference type="Proteomes" id="UP000028700"/>
    </source>
</evidence>
<dbReference type="RefSeq" id="WP_034526880.1">
    <property type="nucleotide sequence ID" value="NZ_BBAZ01000006.1"/>
</dbReference>
<feature type="transmembrane region" description="Helical" evidence="1">
    <location>
        <begin position="7"/>
        <end position="24"/>
    </location>
</feature>
<name>A0A081BHJ3_9LACO</name>
<gene>
    <name evidence="2" type="ORF">LOSG293_070500</name>
</gene>
<evidence type="ECO:0000313" key="2">
    <source>
        <dbReference type="EMBL" id="GAK47511.1"/>
    </source>
</evidence>
<protein>
    <submittedName>
        <fullName evidence="2">Ras homolog gene family member T1</fullName>
    </submittedName>
</protein>
<keyword evidence="1" id="KW-1133">Transmembrane helix</keyword>
<keyword evidence="3" id="KW-1185">Reference proteome</keyword>
<reference evidence="2" key="1">
    <citation type="journal article" date="2014" name="Genome Announc.">
        <title>Draft Genome Sequence of Lactobacillus oryzae Strain SG293T.</title>
        <authorList>
            <person name="Tanizawa Y."/>
            <person name="Fujisawa T."/>
            <person name="Mochizuki T."/>
            <person name="Kaminuma E."/>
            <person name="Nakamura Y."/>
            <person name="Tohno M."/>
        </authorList>
    </citation>
    <scope>NUCLEOTIDE SEQUENCE [LARGE SCALE GENOMIC DNA]</scope>
    <source>
        <strain evidence="2">SG293</strain>
    </source>
</reference>
<keyword evidence="1" id="KW-0472">Membrane</keyword>
<accession>A0A081BHJ3</accession>
<organism evidence="2 3">
    <name type="scientific">Secundilactobacillus oryzae JCM 18671</name>
    <dbReference type="NCBI Taxonomy" id="1291743"/>
    <lineage>
        <taxon>Bacteria</taxon>
        <taxon>Bacillati</taxon>
        <taxon>Bacillota</taxon>
        <taxon>Bacilli</taxon>
        <taxon>Lactobacillales</taxon>
        <taxon>Lactobacillaceae</taxon>
        <taxon>Secundilactobacillus</taxon>
    </lineage>
</organism>
<evidence type="ECO:0000256" key="1">
    <source>
        <dbReference type="SAM" id="Phobius"/>
    </source>
</evidence>
<comment type="caution">
    <text evidence="2">The sequence shown here is derived from an EMBL/GenBank/DDBJ whole genome shotgun (WGS) entry which is preliminary data.</text>
</comment>
<dbReference type="Proteomes" id="UP000028700">
    <property type="component" value="Unassembled WGS sequence"/>
</dbReference>
<sequence length="92" mass="10245">MKKVKRGILGLVIGLSLGIGVLVLNNNHQGEFEIYTKYVTPDDGQTTLILQNGSKNLRPVAVPNGEVTKTGKTTETVVHWVPFRSHHQRHFN</sequence>
<proteinExistence type="predicted"/>
<dbReference type="STRING" id="1291743.LOSG293_070500"/>
<dbReference type="EMBL" id="BBJM01000007">
    <property type="protein sequence ID" value="GAK47511.1"/>
    <property type="molecule type" value="Genomic_DNA"/>
</dbReference>
<dbReference type="AlphaFoldDB" id="A0A081BHJ3"/>
<keyword evidence="1" id="KW-0812">Transmembrane</keyword>